<name>A0A1M5BHD9_9SPHI</name>
<feature type="chain" id="PRO_5013268368" description="Lipoprotein" evidence="1">
    <location>
        <begin position="21"/>
        <end position="191"/>
    </location>
</feature>
<gene>
    <name evidence="2" type="ORF">SAMN04488522_1021193</name>
</gene>
<evidence type="ECO:0000256" key="1">
    <source>
        <dbReference type="SAM" id="SignalP"/>
    </source>
</evidence>
<evidence type="ECO:0000313" key="3">
    <source>
        <dbReference type="Proteomes" id="UP000184287"/>
    </source>
</evidence>
<keyword evidence="1" id="KW-0732">Signal</keyword>
<feature type="signal peptide" evidence="1">
    <location>
        <begin position="1"/>
        <end position="20"/>
    </location>
</feature>
<dbReference type="PROSITE" id="PS51257">
    <property type="entry name" value="PROKAR_LIPOPROTEIN"/>
    <property type="match status" value="1"/>
</dbReference>
<dbReference type="RefSeq" id="WP_073231485.1">
    <property type="nucleotide sequence ID" value="NZ_FQUQ01000002.1"/>
</dbReference>
<evidence type="ECO:0008006" key="4">
    <source>
        <dbReference type="Google" id="ProtNLM"/>
    </source>
</evidence>
<organism evidence="2 3">
    <name type="scientific">Pedobacter caeni</name>
    <dbReference type="NCBI Taxonomy" id="288992"/>
    <lineage>
        <taxon>Bacteria</taxon>
        <taxon>Pseudomonadati</taxon>
        <taxon>Bacteroidota</taxon>
        <taxon>Sphingobacteriia</taxon>
        <taxon>Sphingobacteriales</taxon>
        <taxon>Sphingobacteriaceae</taxon>
        <taxon>Pedobacter</taxon>
    </lineage>
</organism>
<dbReference type="EMBL" id="FQUQ01000002">
    <property type="protein sequence ID" value="SHF41750.1"/>
    <property type="molecule type" value="Genomic_DNA"/>
</dbReference>
<evidence type="ECO:0000313" key="2">
    <source>
        <dbReference type="EMBL" id="SHF41750.1"/>
    </source>
</evidence>
<sequence>MKFSKLFSFLLCLFSLTGCIGSMNPTGGNSAPNYPYFITTEPLIVKKILVPKGTKLTYEGQFFKEGEQDKMMSEGKLNTIDLPTGETIDWGGVPVTSIAKFFNSEMRGFTVYADFDVLAKDKKTKFSELWQSCSNDIGIIVRNIDDWSFNTKNISDVDDCSVLYQRYFKEDSSQQAFLDNIYAELMKIGSK</sequence>
<keyword evidence="3" id="KW-1185">Reference proteome</keyword>
<reference evidence="3" key="1">
    <citation type="submission" date="2016-11" db="EMBL/GenBank/DDBJ databases">
        <authorList>
            <person name="Varghese N."/>
            <person name="Submissions S."/>
        </authorList>
    </citation>
    <scope>NUCLEOTIDE SEQUENCE [LARGE SCALE GENOMIC DNA]</scope>
    <source>
        <strain evidence="3">DSM 16990</strain>
    </source>
</reference>
<protein>
    <recommendedName>
        <fullName evidence="4">Lipoprotein</fullName>
    </recommendedName>
</protein>
<proteinExistence type="predicted"/>
<dbReference type="AlphaFoldDB" id="A0A1M5BHD9"/>
<dbReference type="OrthoDB" id="6699667at2"/>
<accession>A0A1M5BHD9</accession>
<dbReference type="Proteomes" id="UP000184287">
    <property type="component" value="Unassembled WGS sequence"/>
</dbReference>
<dbReference type="STRING" id="288992.SAMN04488522_1021193"/>